<comment type="similarity">
    <text evidence="1 4 5">Belongs to the universal ribosomal protein uL15 family.</text>
</comment>
<comment type="caution">
    <text evidence="8">The sequence shown here is derived from an EMBL/GenBank/DDBJ whole genome shotgun (WGS) entry which is preliminary data.</text>
</comment>
<comment type="function">
    <text evidence="4">Binds to the 23S rRNA.</text>
</comment>
<dbReference type="InterPro" id="IPR021131">
    <property type="entry name" value="Ribosomal_uL15/eL18"/>
</dbReference>
<dbReference type="EMBL" id="MHTV01000001">
    <property type="protein sequence ID" value="OHA67902.1"/>
    <property type="molecule type" value="Genomic_DNA"/>
</dbReference>
<keyword evidence="4" id="KW-0694">RNA-binding</keyword>
<proteinExistence type="inferred from homology"/>
<keyword evidence="3 4" id="KW-0687">Ribonucleoprotein</keyword>
<dbReference type="Pfam" id="PF00828">
    <property type="entry name" value="Ribosomal_L27A"/>
    <property type="match status" value="1"/>
</dbReference>
<evidence type="ECO:0000256" key="1">
    <source>
        <dbReference type="ARBA" id="ARBA00007320"/>
    </source>
</evidence>
<dbReference type="PANTHER" id="PTHR12934">
    <property type="entry name" value="50S RIBOSOMAL PROTEIN L15"/>
    <property type="match status" value="1"/>
</dbReference>
<gene>
    <name evidence="4" type="primary">rplO</name>
    <name evidence="8" type="ORF">A3C04_04480</name>
</gene>
<evidence type="ECO:0000313" key="8">
    <source>
        <dbReference type="EMBL" id="OHA67902.1"/>
    </source>
</evidence>
<dbReference type="InterPro" id="IPR005749">
    <property type="entry name" value="Ribosomal_uL15_bac-type"/>
</dbReference>
<evidence type="ECO:0000256" key="5">
    <source>
        <dbReference type="RuleBase" id="RU003888"/>
    </source>
</evidence>
<dbReference type="HAMAP" id="MF_01341">
    <property type="entry name" value="Ribosomal_uL15"/>
    <property type="match status" value="1"/>
</dbReference>
<dbReference type="PANTHER" id="PTHR12934:SF11">
    <property type="entry name" value="LARGE RIBOSOMAL SUBUNIT PROTEIN UL15M"/>
    <property type="match status" value="1"/>
</dbReference>
<dbReference type="GO" id="GO:0003735">
    <property type="term" value="F:structural constituent of ribosome"/>
    <property type="evidence" value="ECO:0007669"/>
    <property type="project" value="InterPro"/>
</dbReference>
<evidence type="ECO:0000256" key="6">
    <source>
        <dbReference type="SAM" id="MobiDB-lite"/>
    </source>
</evidence>
<organism evidence="8 9">
    <name type="scientific">Candidatus Wildermuthbacteria bacterium RIFCSPHIGHO2_02_FULL_45_25</name>
    <dbReference type="NCBI Taxonomy" id="1802450"/>
    <lineage>
        <taxon>Bacteria</taxon>
        <taxon>Candidatus Wildermuthiibacteriota</taxon>
    </lineage>
</organism>
<reference evidence="8 9" key="1">
    <citation type="journal article" date="2016" name="Nat. Commun.">
        <title>Thousands of microbial genomes shed light on interconnected biogeochemical processes in an aquifer system.</title>
        <authorList>
            <person name="Anantharaman K."/>
            <person name="Brown C.T."/>
            <person name="Hug L.A."/>
            <person name="Sharon I."/>
            <person name="Castelle C.J."/>
            <person name="Probst A.J."/>
            <person name="Thomas B.C."/>
            <person name="Singh A."/>
            <person name="Wilkins M.J."/>
            <person name="Karaoz U."/>
            <person name="Brodie E.L."/>
            <person name="Williams K.H."/>
            <person name="Hubbard S.S."/>
            <person name="Banfield J.F."/>
        </authorList>
    </citation>
    <scope>NUCLEOTIDE SEQUENCE [LARGE SCALE GENOMIC DNA]</scope>
</reference>
<sequence>MQTHEIQPIHKTHRGKRIGRGGKRGTYSGRGIKGQGARSGRKMQPRIRELIKRYPKLRGYKFGIVKAKPVTLNVGILEKNFEKGAHITPSALREKRLIKITGKRTPAVKILGTGKLTKTLSIESCVVSAGAKTKIEAVGGTIK</sequence>
<name>A0A1G2R6M3_9BACT</name>
<dbReference type="InterPro" id="IPR001196">
    <property type="entry name" value="Ribosomal_uL15_CS"/>
</dbReference>
<feature type="domain" description="Large ribosomal subunit protein uL15/eL18" evidence="7">
    <location>
        <begin position="71"/>
        <end position="142"/>
    </location>
</feature>
<dbReference type="InterPro" id="IPR030878">
    <property type="entry name" value="Ribosomal_uL15"/>
</dbReference>
<dbReference type="GO" id="GO:0006412">
    <property type="term" value="P:translation"/>
    <property type="evidence" value="ECO:0007669"/>
    <property type="project" value="UniProtKB-UniRule"/>
</dbReference>
<accession>A0A1G2R6M3</accession>
<dbReference type="InterPro" id="IPR036227">
    <property type="entry name" value="Ribosomal_uL15/eL18_sf"/>
</dbReference>
<feature type="compositionally biased region" description="Basic residues" evidence="6">
    <location>
        <begin position="10"/>
        <end position="23"/>
    </location>
</feature>
<protein>
    <recommendedName>
        <fullName evidence="4">Large ribosomal subunit protein uL15</fullName>
    </recommendedName>
</protein>
<evidence type="ECO:0000313" key="9">
    <source>
        <dbReference type="Proteomes" id="UP000178092"/>
    </source>
</evidence>
<dbReference type="GO" id="GO:0019843">
    <property type="term" value="F:rRNA binding"/>
    <property type="evidence" value="ECO:0007669"/>
    <property type="project" value="UniProtKB-UniRule"/>
</dbReference>
<dbReference type="Proteomes" id="UP000178092">
    <property type="component" value="Unassembled WGS sequence"/>
</dbReference>
<evidence type="ECO:0000256" key="2">
    <source>
        <dbReference type="ARBA" id="ARBA00022980"/>
    </source>
</evidence>
<dbReference type="AlphaFoldDB" id="A0A1G2R6M3"/>
<keyword evidence="2 4" id="KW-0689">Ribosomal protein</keyword>
<dbReference type="GO" id="GO:0015934">
    <property type="term" value="C:large ribosomal subunit"/>
    <property type="evidence" value="ECO:0007669"/>
    <property type="project" value="InterPro"/>
</dbReference>
<keyword evidence="4" id="KW-0699">rRNA-binding</keyword>
<evidence type="ECO:0000256" key="3">
    <source>
        <dbReference type="ARBA" id="ARBA00023274"/>
    </source>
</evidence>
<feature type="region of interest" description="Disordered" evidence="6">
    <location>
        <begin position="1"/>
        <end position="43"/>
    </location>
</feature>
<dbReference type="PROSITE" id="PS00475">
    <property type="entry name" value="RIBOSOMAL_L15"/>
    <property type="match status" value="1"/>
</dbReference>
<comment type="subunit">
    <text evidence="4">Part of the 50S ribosomal subunit.</text>
</comment>
<evidence type="ECO:0000259" key="7">
    <source>
        <dbReference type="Pfam" id="PF00828"/>
    </source>
</evidence>
<evidence type="ECO:0000256" key="4">
    <source>
        <dbReference type="HAMAP-Rule" id="MF_01341"/>
    </source>
</evidence>
<dbReference type="SUPFAM" id="SSF52080">
    <property type="entry name" value="Ribosomal proteins L15p and L18e"/>
    <property type="match status" value="1"/>
</dbReference>
<dbReference type="Gene3D" id="3.100.10.10">
    <property type="match status" value="1"/>
</dbReference>